<reference evidence="1 2" key="1">
    <citation type="journal article" date="2016" name="Mol. Biol. Evol.">
        <title>Comparative Genomics of Early-Diverging Mushroom-Forming Fungi Provides Insights into the Origins of Lignocellulose Decay Capabilities.</title>
        <authorList>
            <person name="Nagy L.G."/>
            <person name="Riley R."/>
            <person name="Tritt A."/>
            <person name="Adam C."/>
            <person name="Daum C."/>
            <person name="Floudas D."/>
            <person name="Sun H."/>
            <person name="Yadav J.S."/>
            <person name="Pangilinan J."/>
            <person name="Larsson K.H."/>
            <person name="Matsuura K."/>
            <person name="Barry K."/>
            <person name="Labutti K."/>
            <person name="Kuo R."/>
            <person name="Ohm R.A."/>
            <person name="Bhattacharya S.S."/>
            <person name="Shirouzu T."/>
            <person name="Yoshinaga Y."/>
            <person name="Martin F.M."/>
            <person name="Grigoriev I.V."/>
            <person name="Hibbett D.S."/>
        </authorList>
    </citation>
    <scope>NUCLEOTIDE SEQUENCE [LARGE SCALE GENOMIC DNA]</scope>
    <source>
        <strain evidence="1 2">HHB12029</strain>
    </source>
</reference>
<sequence>MSFYGGPRSCIGFRFAIAEMKSLLFHVIRGFEFKLAVDEDALWSRSGILMRPQLRGSNKTELPVVLTPLG</sequence>
<dbReference type="GO" id="GO:0005506">
    <property type="term" value="F:iron ion binding"/>
    <property type="evidence" value="ECO:0007669"/>
    <property type="project" value="InterPro"/>
</dbReference>
<protein>
    <recommendedName>
        <fullName evidence="3">Cytochrome P450</fullName>
    </recommendedName>
</protein>
<dbReference type="InterPro" id="IPR001128">
    <property type="entry name" value="Cyt_P450"/>
</dbReference>
<dbReference type="AlphaFoldDB" id="A0A166ASG4"/>
<dbReference type="InterPro" id="IPR036396">
    <property type="entry name" value="Cyt_P450_sf"/>
</dbReference>
<gene>
    <name evidence="1" type="ORF">EXIGLDRAFT_498530</name>
</gene>
<evidence type="ECO:0000313" key="1">
    <source>
        <dbReference type="EMBL" id="KZV94749.1"/>
    </source>
</evidence>
<dbReference type="GO" id="GO:0020037">
    <property type="term" value="F:heme binding"/>
    <property type="evidence" value="ECO:0007669"/>
    <property type="project" value="InterPro"/>
</dbReference>
<evidence type="ECO:0000313" key="2">
    <source>
        <dbReference type="Proteomes" id="UP000077266"/>
    </source>
</evidence>
<keyword evidence="2" id="KW-1185">Reference proteome</keyword>
<name>A0A166ASG4_EXIGL</name>
<proteinExistence type="predicted"/>
<evidence type="ECO:0008006" key="3">
    <source>
        <dbReference type="Google" id="ProtNLM"/>
    </source>
</evidence>
<dbReference type="STRING" id="1314781.A0A166ASG4"/>
<dbReference type="Pfam" id="PF00067">
    <property type="entry name" value="p450"/>
    <property type="match status" value="1"/>
</dbReference>
<dbReference type="GO" id="GO:0016705">
    <property type="term" value="F:oxidoreductase activity, acting on paired donors, with incorporation or reduction of molecular oxygen"/>
    <property type="evidence" value="ECO:0007669"/>
    <property type="project" value="InterPro"/>
</dbReference>
<dbReference type="GO" id="GO:0004497">
    <property type="term" value="F:monooxygenase activity"/>
    <property type="evidence" value="ECO:0007669"/>
    <property type="project" value="InterPro"/>
</dbReference>
<dbReference type="SUPFAM" id="SSF48264">
    <property type="entry name" value="Cytochrome P450"/>
    <property type="match status" value="1"/>
</dbReference>
<dbReference type="OrthoDB" id="1470350at2759"/>
<dbReference type="Gene3D" id="1.10.630.10">
    <property type="entry name" value="Cytochrome P450"/>
    <property type="match status" value="1"/>
</dbReference>
<accession>A0A166ASG4</accession>
<dbReference type="EMBL" id="KV425967">
    <property type="protein sequence ID" value="KZV94749.1"/>
    <property type="molecule type" value="Genomic_DNA"/>
</dbReference>
<dbReference type="InParanoid" id="A0A166ASG4"/>
<organism evidence="1 2">
    <name type="scientific">Exidia glandulosa HHB12029</name>
    <dbReference type="NCBI Taxonomy" id="1314781"/>
    <lineage>
        <taxon>Eukaryota</taxon>
        <taxon>Fungi</taxon>
        <taxon>Dikarya</taxon>
        <taxon>Basidiomycota</taxon>
        <taxon>Agaricomycotina</taxon>
        <taxon>Agaricomycetes</taxon>
        <taxon>Auriculariales</taxon>
        <taxon>Exidiaceae</taxon>
        <taxon>Exidia</taxon>
    </lineage>
</organism>
<dbReference type="Proteomes" id="UP000077266">
    <property type="component" value="Unassembled WGS sequence"/>
</dbReference>